<name>F6EVK6_SPHCR</name>
<dbReference type="PRINTS" id="PR00145">
    <property type="entry name" value="ARGSUCLYASE"/>
</dbReference>
<comment type="miscellaneous">
    <text evidence="4">There are 2 substrate-binding sites: the catalytic A site, and the non-catalytic B site that may play a role in the transfer of substrate or product between the active site and the solvent. Alternatively, the B site may bind allosteric effectors.</text>
</comment>
<evidence type="ECO:0000313" key="8">
    <source>
        <dbReference type="Proteomes" id="UP000007150"/>
    </source>
</evidence>
<feature type="active site" evidence="4">
    <location>
        <position position="319"/>
    </location>
</feature>
<comment type="subcellular location">
    <subcellularLocation>
        <location evidence="4">Cytoplasm</location>
    </subcellularLocation>
</comment>
<dbReference type="InterPro" id="IPR022761">
    <property type="entry name" value="Fumarate_lyase_N"/>
</dbReference>
<feature type="domain" description="Fumarase C C-terminal" evidence="6">
    <location>
        <begin position="409"/>
        <end position="461"/>
    </location>
</feature>
<gene>
    <name evidence="4" type="primary">fumC</name>
    <name evidence="7" type="ORF">Sphch_0310</name>
</gene>
<dbReference type="FunFam" id="1.20.200.10:FF:000001">
    <property type="entry name" value="Fumarate hydratase, mitochondrial"/>
    <property type="match status" value="1"/>
</dbReference>
<evidence type="ECO:0000256" key="1">
    <source>
        <dbReference type="ARBA" id="ARBA00009084"/>
    </source>
</evidence>
<dbReference type="InterPro" id="IPR024083">
    <property type="entry name" value="Fumarase/histidase_N"/>
</dbReference>
<feature type="binding site" evidence="4">
    <location>
        <position position="320"/>
    </location>
    <ligand>
        <name>substrate</name>
    </ligand>
</feature>
<evidence type="ECO:0000256" key="3">
    <source>
        <dbReference type="ARBA" id="ARBA00023239"/>
    </source>
</evidence>
<dbReference type="Proteomes" id="UP000007150">
    <property type="component" value="Chromosome 1"/>
</dbReference>
<reference evidence="7 8" key="1">
    <citation type="submission" date="2011-05" db="EMBL/GenBank/DDBJ databases">
        <title>Complete sequence of chromosome 1 of Sphingobium chlorophenolicum L-1.</title>
        <authorList>
            <consortium name="US DOE Joint Genome Institute"/>
            <person name="Lucas S."/>
            <person name="Han J."/>
            <person name="Lapidus A."/>
            <person name="Cheng J.-F."/>
            <person name="Goodwin L."/>
            <person name="Pitluck S."/>
            <person name="Peters L."/>
            <person name="Daligault H."/>
            <person name="Han C."/>
            <person name="Tapia R."/>
            <person name="Land M."/>
            <person name="Hauser L."/>
            <person name="Kyrpides N."/>
            <person name="Ivanova N."/>
            <person name="Pagani I."/>
            <person name="Turner P."/>
            <person name="Copley S."/>
            <person name="Woyke T."/>
        </authorList>
    </citation>
    <scope>NUCLEOTIDE SEQUENCE [LARGE SCALE GENOMIC DNA]</scope>
    <source>
        <strain evidence="7 8">L-1</strain>
    </source>
</reference>
<dbReference type="Gene3D" id="1.10.40.30">
    <property type="entry name" value="Fumarase/aspartase (C-terminal domain)"/>
    <property type="match status" value="1"/>
</dbReference>
<sequence length="461" mass="48592">MSDTRIETDSIGAIEVPASAYWGAQTQRSIENFPFGADERMPIGIVHALAIVKQAAARVNRGHGLDSGLADAIEAAAAEVIAGRHDDQFPLVIWQTGSGTQSNMNVNEVIAGIANEVLTGKRGGKSPVHPNDHVNMGQSSNDSFPTALHIAAARSVTGHLFPALDRLHGALDAKAKAWAGIVKIGRTHLQDATPLTLGQEFSGHAHQLYRSRKRIEPATMHGMMALAQGGTAVGTGLNAPDGFDVDMAREIAAVTGLPFRTADNKFEALASNDPLVHLSSTLATLAVALTKIANDIRLLGSGPRSGLGELDLPANEPGSSIMPGKVNPTQCEMLTMVAAQVIGNHQAVTVGGMQGHLELNVFKPLIGAAVLRSIHLLSVGMDSFAERCVEGLEANERRIAELVDRSLMLVTALAPEIGYDNAAKIAKHAHAEGLTLKEAGLALGLVDEATFDRLVRPENMV</sequence>
<dbReference type="GO" id="GO:0006108">
    <property type="term" value="P:malate metabolic process"/>
    <property type="evidence" value="ECO:0007669"/>
    <property type="project" value="TreeGrafter"/>
</dbReference>
<keyword evidence="3 4" id="KW-0456">Lyase</keyword>
<proteinExistence type="inferred from homology"/>
<dbReference type="GO" id="GO:0005737">
    <property type="term" value="C:cytoplasm"/>
    <property type="evidence" value="ECO:0007669"/>
    <property type="project" value="UniProtKB-SubCell"/>
</dbReference>
<dbReference type="SUPFAM" id="SSF48557">
    <property type="entry name" value="L-aspartase-like"/>
    <property type="match status" value="1"/>
</dbReference>
<dbReference type="FunFam" id="1.10.40.30:FF:000002">
    <property type="entry name" value="Fumarate hydratase class II"/>
    <property type="match status" value="1"/>
</dbReference>
<keyword evidence="8" id="KW-1185">Reference proteome</keyword>
<dbReference type="NCBIfam" id="TIGR00979">
    <property type="entry name" value="fumC_II"/>
    <property type="match status" value="1"/>
</dbReference>
<comment type="subunit">
    <text evidence="4">Homotetramer.</text>
</comment>
<protein>
    <recommendedName>
        <fullName evidence="4">Fumarate hydratase class II</fullName>
        <shortName evidence="4">Fumarase C</shortName>
        <ecNumber evidence="4">4.2.1.2</ecNumber>
    </recommendedName>
    <alternativeName>
        <fullName evidence="4">Aerobic fumarase</fullName>
    </alternativeName>
    <alternativeName>
        <fullName evidence="4">Iron-independent fumarase</fullName>
    </alternativeName>
</protein>
<dbReference type="EMBL" id="CP002798">
    <property type="protein sequence ID" value="AEG48010.1"/>
    <property type="molecule type" value="Genomic_DNA"/>
</dbReference>
<dbReference type="PRINTS" id="PR00149">
    <property type="entry name" value="FUMRATELYASE"/>
</dbReference>
<dbReference type="KEGG" id="sch:Sphch_0310"/>
<dbReference type="GO" id="GO:0004333">
    <property type="term" value="F:fumarate hydratase activity"/>
    <property type="evidence" value="ECO:0007669"/>
    <property type="project" value="UniProtKB-UniRule"/>
</dbReference>
<dbReference type="InterPro" id="IPR020557">
    <property type="entry name" value="Fumarate_lyase_CS"/>
</dbReference>
<accession>F6EVK6</accession>
<dbReference type="HOGENOM" id="CLU_021594_4_1_5"/>
<dbReference type="Pfam" id="PF00206">
    <property type="entry name" value="Lyase_1"/>
    <property type="match status" value="1"/>
</dbReference>
<dbReference type="PANTHER" id="PTHR11444">
    <property type="entry name" value="ASPARTATEAMMONIA/ARGININOSUCCINATE/ADENYLOSUCCINATE LYASE"/>
    <property type="match status" value="1"/>
</dbReference>
<dbReference type="AlphaFoldDB" id="F6EVK6"/>
<evidence type="ECO:0000256" key="4">
    <source>
        <dbReference type="HAMAP-Rule" id="MF_00743"/>
    </source>
</evidence>
<evidence type="ECO:0000259" key="5">
    <source>
        <dbReference type="Pfam" id="PF00206"/>
    </source>
</evidence>
<dbReference type="InterPro" id="IPR000362">
    <property type="entry name" value="Fumarate_lyase_fam"/>
</dbReference>
<comment type="similarity">
    <text evidence="1 4">Belongs to the class-II fumarase/aspartase family. Fumarase subfamily.</text>
</comment>
<dbReference type="Gene3D" id="1.20.200.10">
    <property type="entry name" value="Fumarase/aspartase (Central domain)"/>
    <property type="match status" value="1"/>
</dbReference>
<dbReference type="GO" id="GO:0006106">
    <property type="term" value="P:fumarate metabolic process"/>
    <property type="evidence" value="ECO:0007669"/>
    <property type="project" value="InterPro"/>
</dbReference>
<dbReference type="EC" id="4.2.1.2" evidence="4"/>
<dbReference type="InterPro" id="IPR008948">
    <property type="entry name" value="L-Aspartase-like"/>
</dbReference>
<dbReference type="CDD" id="cd01362">
    <property type="entry name" value="Fumarase_classII"/>
    <property type="match status" value="1"/>
</dbReference>
<evidence type="ECO:0000259" key="6">
    <source>
        <dbReference type="Pfam" id="PF10415"/>
    </source>
</evidence>
<dbReference type="FunFam" id="1.10.275.10:FF:000001">
    <property type="entry name" value="Fumarate hydratase, mitochondrial"/>
    <property type="match status" value="1"/>
</dbReference>
<dbReference type="HAMAP" id="MF_00743">
    <property type="entry name" value="FumaraseC"/>
    <property type="match status" value="1"/>
</dbReference>
<feature type="binding site" evidence="4">
    <location>
        <begin position="98"/>
        <end position="100"/>
    </location>
    <ligand>
        <name>substrate</name>
    </ligand>
</feature>
<keyword evidence="2 4" id="KW-0816">Tricarboxylic acid cycle</keyword>
<keyword evidence="4" id="KW-0963">Cytoplasm</keyword>
<comment type="catalytic activity">
    <reaction evidence="4">
        <text>(S)-malate = fumarate + H2O</text>
        <dbReference type="Rhea" id="RHEA:12460"/>
        <dbReference type="ChEBI" id="CHEBI:15377"/>
        <dbReference type="ChEBI" id="CHEBI:15589"/>
        <dbReference type="ChEBI" id="CHEBI:29806"/>
        <dbReference type="EC" id="4.2.1.2"/>
    </reaction>
</comment>
<evidence type="ECO:0000256" key="2">
    <source>
        <dbReference type="ARBA" id="ARBA00022532"/>
    </source>
</evidence>
<dbReference type="PROSITE" id="PS00163">
    <property type="entry name" value="FUMARATE_LYASES"/>
    <property type="match status" value="1"/>
</dbReference>
<dbReference type="Pfam" id="PF10415">
    <property type="entry name" value="FumaraseC_C"/>
    <property type="match status" value="1"/>
</dbReference>
<dbReference type="STRING" id="690566.Sphch_0310"/>
<dbReference type="PANTHER" id="PTHR11444:SF1">
    <property type="entry name" value="FUMARATE HYDRATASE, MITOCHONDRIAL"/>
    <property type="match status" value="1"/>
</dbReference>
<evidence type="ECO:0000313" key="7">
    <source>
        <dbReference type="EMBL" id="AEG48010.1"/>
    </source>
</evidence>
<comment type="function">
    <text evidence="4">Involved in the TCA cycle. Catalyzes the stereospecific interconversion of fumarate to L-malate.</text>
</comment>
<feature type="binding site" description="in site B" evidence="4">
    <location>
        <begin position="129"/>
        <end position="132"/>
    </location>
    <ligand>
        <name>substrate</name>
    </ligand>
</feature>
<feature type="domain" description="Fumarate lyase N-terminal" evidence="5">
    <location>
        <begin position="12"/>
        <end position="343"/>
    </location>
</feature>
<feature type="binding site" evidence="4">
    <location>
        <begin position="325"/>
        <end position="327"/>
    </location>
    <ligand>
        <name>substrate</name>
    </ligand>
</feature>
<organism evidence="7 8">
    <name type="scientific">Sphingobium chlorophenolicum L-1</name>
    <dbReference type="NCBI Taxonomy" id="690566"/>
    <lineage>
        <taxon>Bacteria</taxon>
        <taxon>Pseudomonadati</taxon>
        <taxon>Pseudomonadota</taxon>
        <taxon>Alphaproteobacteria</taxon>
        <taxon>Sphingomonadales</taxon>
        <taxon>Sphingomonadaceae</taxon>
        <taxon>Sphingobium</taxon>
    </lineage>
</organism>
<feature type="active site" description="Proton donor/acceptor" evidence="4">
    <location>
        <position position="188"/>
    </location>
</feature>
<feature type="site" description="Important for catalytic activity" evidence="4">
    <location>
        <position position="332"/>
    </location>
</feature>
<dbReference type="Gene3D" id="1.10.275.10">
    <property type="entry name" value="Fumarase/aspartase (N-terminal domain)"/>
    <property type="match status" value="1"/>
</dbReference>
<dbReference type="GO" id="GO:0006099">
    <property type="term" value="P:tricarboxylic acid cycle"/>
    <property type="evidence" value="ECO:0007669"/>
    <property type="project" value="UniProtKB-UniRule"/>
</dbReference>
<feature type="binding site" evidence="4">
    <location>
        <position position="187"/>
    </location>
    <ligand>
        <name>substrate</name>
    </ligand>
</feature>
<dbReference type="UniPathway" id="UPA00223">
    <property type="reaction ID" value="UER01007"/>
</dbReference>
<dbReference type="RefSeq" id="WP_013846280.1">
    <property type="nucleotide sequence ID" value="NC_015593.1"/>
</dbReference>
<feature type="binding site" evidence="4">
    <location>
        <begin position="139"/>
        <end position="141"/>
    </location>
    <ligand>
        <name>substrate</name>
    </ligand>
</feature>
<dbReference type="InterPro" id="IPR018951">
    <property type="entry name" value="Fumarase_C_C"/>
</dbReference>
<comment type="pathway">
    <text evidence="4">Carbohydrate metabolism; tricarboxylic acid cycle; (S)-malate from fumarate: step 1/1.</text>
</comment>
<dbReference type="InterPro" id="IPR005677">
    <property type="entry name" value="Fum_hydII"/>
</dbReference>